<keyword evidence="3" id="KW-1185">Reference proteome</keyword>
<accession>A0ABW7XAJ8</accession>
<dbReference type="InterPro" id="IPR058068">
    <property type="entry name" value="LIC_13387-like"/>
</dbReference>
<keyword evidence="1" id="KW-1133">Transmembrane helix</keyword>
<dbReference type="NCBIfam" id="NF047765">
    <property type="entry name" value="LIC_13387_fam"/>
    <property type="match status" value="1"/>
</dbReference>
<dbReference type="RefSeq" id="WP_357407861.1">
    <property type="nucleotide sequence ID" value="NZ_JBEYCD010000010.1"/>
</dbReference>
<keyword evidence="1" id="KW-0472">Membrane</keyword>
<organism evidence="2 3">
    <name type="scientific">Nocardia xishanensis</name>
    <dbReference type="NCBI Taxonomy" id="238964"/>
    <lineage>
        <taxon>Bacteria</taxon>
        <taxon>Bacillati</taxon>
        <taxon>Actinomycetota</taxon>
        <taxon>Actinomycetes</taxon>
        <taxon>Mycobacteriales</taxon>
        <taxon>Nocardiaceae</taxon>
        <taxon>Nocardia</taxon>
    </lineage>
</organism>
<keyword evidence="1" id="KW-0812">Transmembrane</keyword>
<feature type="transmembrane region" description="Helical" evidence="1">
    <location>
        <begin position="80"/>
        <end position="100"/>
    </location>
</feature>
<proteinExistence type="predicted"/>
<feature type="transmembrane region" description="Helical" evidence="1">
    <location>
        <begin position="112"/>
        <end position="133"/>
    </location>
</feature>
<comment type="caution">
    <text evidence="2">The sequence shown here is derived from an EMBL/GenBank/DDBJ whole genome shotgun (WGS) entry which is preliminary data.</text>
</comment>
<dbReference type="EMBL" id="JBIRYO010000034">
    <property type="protein sequence ID" value="MFI2478135.1"/>
    <property type="molecule type" value="Genomic_DNA"/>
</dbReference>
<name>A0ABW7XAJ8_9NOCA</name>
<evidence type="ECO:0000256" key="1">
    <source>
        <dbReference type="SAM" id="Phobius"/>
    </source>
</evidence>
<evidence type="ECO:0000313" key="3">
    <source>
        <dbReference type="Proteomes" id="UP001611415"/>
    </source>
</evidence>
<evidence type="ECO:0000313" key="2">
    <source>
        <dbReference type="EMBL" id="MFI2478135.1"/>
    </source>
</evidence>
<reference evidence="2 3" key="1">
    <citation type="submission" date="2024-10" db="EMBL/GenBank/DDBJ databases">
        <title>The Natural Products Discovery Center: Release of the First 8490 Sequenced Strains for Exploring Actinobacteria Biosynthetic Diversity.</title>
        <authorList>
            <person name="Kalkreuter E."/>
            <person name="Kautsar S.A."/>
            <person name="Yang D."/>
            <person name="Bader C.D."/>
            <person name="Teijaro C.N."/>
            <person name="Fluegel L."/>
            <person name="Davis C.M."/>
            <person name="Simpson J.R."/>
            <person name="Lauterbach L."/>
            <person name="Steele A.D."/>
            <person name="Gui C."/>
            <person name="Meng S."/>
            <person name="Li G."/>
            <person name="Viehrig K."/>
            <person name="Ye F."/>
            <person name="Su P."/>
            <person name="Kiefer A.F."/>
            <person name="Nichols A."/>
            <person name="Cepeda A.J."/>
            <person name="Yan W."/>
            <person name="Fan B."/>
            <person name="Jiang Y."/>
            <person name="Adhikari A."/>
            <person name="Zheng C.-J."/>
            <person name="Schuster L."/>
            <person name="Cowan T.M."/>
            <person name="Smanski M.J."/>
            <person name="Chevrette M.G."/>
            <person name="De Carvalho L.P.S."/>
            <person name="Shen B."/>
        </authorList>
    </citation>
    <scope>NUCLEOTIDE SEQUENCE [LARGE SCALE GENOMIC DNA]</scope>
    <source>
        <strain evidence="2 3">NPDC019275</strain>
    </source>
</reference>
<dbReference type="Proteomes" id="UP001611415">
    <property type="component" value="Unassembled WGS sequence"/>
</dbReference>
<gene>
    <name evidence="2" type="ORF">ACH49W_32650</name>
</gene>
<feature type="transmembrane region" description="Helical" evidence="1">
    <location>
        <begin position="139"/>
        <end position="159"/>
    </location>
</feature>
<sequence length="160" mass="16723">MTAMTATAQPSTTATRWPIRVHCAGAVFLGTIGLAHELVLHLFNGADNAGEEAVNELSRNTTAALFDGGREVTIFGLNTGYSVAMGLLGLLFSMLAVVAVRTAPALIARWSLFNWICVAAAGGTFWISCLYFPEPVVAFAGLSTLCFATVLVGGPRASAE</sequence>
<protein>
    <submittedName>
        <fullName evidence="2">Uncharacterized protein</fullName>
    </submittedName>
</protein>